<evidence type="ECO:0000313" key="2">
    <source>
        <dbReference type="EMBL" id="MCW3168244.1"/>
    </source>
</evidence>
<proteinExistence type="predicted"/>
<accession>A0ABT3HWQ4</accession>
<feature type="transmembrane region" description="Helical" evidence="1">
    <location>
        <begin position="12"/>
        <end position="31"/>
    </location>
</feature>
<feature type="transmembrane region" description="Helical" evidence="1">
    <location>
        <begin position="69"/>
        <end position="92"/>
    </location>
</feature>
<organism evidence="2 3">
    <name type="scientific">Chryseobacterium kimseyorum</name>
    <dbReference type="NCBI Taxonomy" id="2984028"/>
    <lineage>
        <taxon>Bacteria</taxon>
        <taxon>Pseudomonadati</taxon>
        <taxon>Bacteroidota</taxon>
        <taxon>Flavobacteriia</taxon>
        <taxon>Flavobacteriales</taxon>
        <taxon>Weeksellaceae</taxon>
        <taxon>Chryseobacterium group</taxon>
        <taxon>Chryseobacterium</taxon>
    </lineage>
</organism>
<sequence>MKKKVFRYKFVYWLALLVNVIFFISFGYGIYNRVVLNSVFDLYSIIIFIITVLSALSFILLIKKNKLSILTFSISLILISSTITFSIIKSILEGSFGGDSIDYIMPPIVYFVLLGLLFLIIKYKSKVDYFQLEINQIGQKEE</sequence>
<keyword evidence="1" id="KW-0472">Membrane</keyword>
<comment type="caution">
    <text evidence="2">The sequence shown here is derived from an EMBL/GenBank/DDBJ whole genome shotgun (WGS) entry which is preliminary data.</text>
</comment>
<keyword evidence="1" id="KW-0812">Transmembrane</keyword>
<name>A0ABT3HWQ4_9FLAO</name>
<feature type="transmembrane region" description="Helical" evidence="1">
    <location>
        <begin position="43"/>
        <end position="62"/>
    </location>
</feature>
<evidence type="ECO:0000313" key="3">
    <source>
        <dbReference type="Proteomes" id="UP001163731"/>
    </source>
</evidence>
<dbReference type="EMBL" id="JAPDHW010000004">
    <property type="protein sequence ID" value="MCW3168244.1"/>
    <property type="molecule type" value="Genomic_DNA"/>
</dbReference>
<evidence type="ECO:0000256" key="1">
    <source>
        <dbReference type="SAM" id="Phobius"/>
    </source>
</evidence>
<reference evidence="2" key="1">
    <citation type="submission" date="2022-10" db="EMBL/GenBank/DDBJ databases">
        <title>Chryseobacterium babae sp. nov. isolated from the gut of the beetle Oryctes rhinoceros, and Chryseobacterium kimseyorum sp. nov., isolated from a stick insect rearing cage.</title>
        <authorList>
            <person name="Shelomi M."/>
            <person name="Han C.-J."/>
            <person name="Chen W.-M."/>
            <person name="Chen H.-K."/>
            <person name="Liaw S.-J."/>
            <person name="Muhle E."/>
            <person name="Clermont D."/>
        </authorList>
    </citation>
    <scope>NUCLEOTIDE SEQUENCE</scope>
    <source>
        <strain evidence="2">09-1422</strain>
    </source>
</reference>
<feature type="transmembrane region" description="Helical" evidence="1">
    <location>
        <begin position="104"/>
        <end position="121"/>
    </location>
</feature>
<protein>
    <submittedName>
        <fullName evidence="2">Uncharacterized protein</fullName>
    </submittedName>
</protein>
<keyword evidence="3" id="KW-1185">Reference proteome</keyword>
<dbReference type="RefSeq" id="WP_264749468.1">
    <property type="nucleotide sequence ID" value="NZ_JAPDHW010000004.1"/>
</dbReference>
<gene>
    <name evidence="2" type="ORF">OMO38_06865</name>
</gene>
<dbReference type="Proteomes" id="UP001163731">
    <property type="component" value="Unassembled WGS sequence"/>
</dbReference>
<keyword evidence="1" id="KW-1133">Transmembrane helix</keyword>